<proteinExistence type="inferred from homology"/>
<evidence type="ECO:0000256" key="6">
    <source>
        <dbReference type="ARBA" id="ARBA00022989"/>
    </source>
</evidence>
<dbReference type="InterPro" id="IPR006312">
    <property type="entry name" value="TatA/E"/>
</dbReference>
<evidence type="ECO:0000256" key="8">
    <source>
        <dbReference type="ARBA" id="ARBA00023136"/>
    </source>
</evidence>
<evidence type="ECO:0000256" key="9">
    <source>
        <dbReference type="HAMAP-Rule" id="MF_00236"/>
    </source>
</evidence>
<comment type="similarity">
    <text evidence="9">Belongs to the TatA/E family.</text>
</comment>
<reference evidence="10 11" key="1">
    <citation type="journal article" date="2015" name="Nature">
        <title>rRNA introns, odd ribosomes, and small enigmatic genomes across a large radiation of phyla.</title>
        <authorList>
            <person name="Brown C.T."/>
            <person name="Hug L.A."/>
            <person name="Thomas B.C."/>
            <person name="Sharon I."/>
            <person name="Castelle C.J."/>
            <person name="Singh A."/>
            <person name="Wilkins M.J."/>
            <person name="Williams K.H."/>
            <person name="Banfield J.F."/>
        </authorList>
    </citation>
    <scope>NUCLEOTIDE SEQUENCE [LARGE SCALE GENOMIC DNA]</scope>
</reference>
<comment type="subcellular location">
    <subcellularLocation>
        <location evidence="1 9">Cell membrane</location>
        <topology evidence="1 9">Single-pass membrane protein</topology>
    </subcellularLocation>
</comment>
<feature type="transmembrane region" description="Helical" evidence="9">
    <location>
        <begin position="6"/>
        <end position="22"/>
    </location>
</feature>
<comment type="function">
    <text evidence="9">Part of the twin-arginine translocation (Tat) system that transports large folded proteins containing a characteristic twin-arginine motif in their signal peptide across membranes. TatA could form the protein-conducting channel of the Tat system.</text>
</comment>
<keyword evidence="5 9" id="KW-0653">Protein transport</keyword>
<dbReference type="InterPro" id="IPR003369">
    <property type="entry name" value="TatA/B/E"/>
</dbReference>
<keyword evidence="6 9" id="KW-1133">Transmembrane helix</keyword>
<dbReference type="GO" id="GO:0033281">
    <property type="term" value="C:TAT protein transport complex"/>
    <property type="evidence" value="ECO:0007669"/>
    <property type="project" value="UniProtKB-UniRule"/>
</dbReference>
<dbReference type="PANTHER" id="PTHR42982:SF1">
    <property type="entry name" value="SEC-INDEPENDENT PROTEIN TRANSLOCASE PROTEIN TATA"/>
    <property type="match status" value="1"/>
</dbReference>
<keyword evidence="2 9" id="KW-0813">Transport</keyword>
<keyword evidence="3 9" id="KW-1003">Cell membrane</keyword>
<evidence type="ECO:0000256" key="2">
    <source>
        <dbReference type="ARBA" id="ARBA00022448"/>
    </source>
</evidence>
<dbReference type="HAMAP" id="MF_00236">
    <property type="entry name" value="TatA_E"/>
    <property type="match status" value="1"/>
</dbReference>
<comment type="subunit">
    <text evidence="9">Forms a complex with TatC.</text>
</comment>
<comment type="caution">
    <text evidence="10">The sequence shown here is derived from an EMBL/GenBank/DDBJ whole genome shotgun (WGS) entry which is preliminary data.</text>
</comment>
<evidence type="ECO:0000313" key="10">
    <source>
        <dbReference type="EMBL" id="KKQ94554.1"/>
    </source>
</evidence>
<organism evidence="10 11">
    <name type="scientific">Candidatus Woesebacteria bacterium GW2011_GWB1_39_10b</name>
    <dbReference type="NCBI Taxonomy" id="1618573"/>
    <lineage>
        <taxon>Bacteria</taxon>
        <taxon>Candidatus Woeseibacteriota</taxon>
    </lineage>
</organism>
<evidence type="ECO:0000256" key="1">
    <source>
        <dbReference type="ARBA" id="ARBA00004162"/>
    </source>
</evidence>
<name>A0A0G0P8T0_9BACT</name>
<keyword evidence="7 9" id="KW-0811">Translocation</keyword>
<dbReference type="Gene3D" id="1.20.5.3310">
    <property type="match status" value="1"/>
</dbReference>
<dbReference type="Proteomes" id="UP000034932">
    <property type="component" value="Unassembled WGS sequence"/>
</dbReference>
<dbReference type="STRING" id="1618573.UT19_C0001G0091"/>
<keyword evidence="8 9" id="KW-0472">Membrane</keyword>
<dbReference type="PANTHER" id="PTHR42982">
    <property type="entry name" value="SEC-INDEPENDENT PROTEIN TRANSLOCASE PROTEIN TATA"/>
    <property type="match status" value="1"/>
</dbReference>
<dbReference type="GO" id="GO:0008320">
    <property type="term" value="F:protein transmembrane transporter activity"/>
    <property type="evidence" value="ECO:0007669"/>
    <property type="project" value="UniProtKB-UniRule"/>
</dbReference>
<dbReference type="NCBIfam" id="TIGR01411">
    <property type="entry name" value="tatAE"/>
    <property type="match status" value="1"/>
</dbReference>
<dbReference type="Pfam" id="PF02416">
    <property type="entry name" value="TatA_B_E"/>
    <property type="match status" value="1"/>
</dbReference>
<evidence type="ECO:0000256" key="5">
    <source>
        <dbReference type="ARBA" id="ARBA00022927"/>
    </source>
</evidence>
<evidence type="ECO:0000313" key="11">
    <source>
        <dbReference type="Proteomes" id="UP000034932"/>
    </source>
</evidence>
<dbReference type="AlphaFoldDB" id="A0A0G0P8T0"/>
<gene>
    <name evidence="9" type="primary">tatA</name>
    <name evidence="10" type="ORF">UT19_C0001G0091</name>
</gene>
<evidence type="ECO:0000256" key="7">
    <source>
        <dbReference type="ARBA" id="ARBA00023010"/>
    </source>
</evidence>
<evidence type="ECO:0000256" key="4">
    <source>
        <dbReference type="ARBA" id="ARBA00022692"/>
    </source>
</evidence>
<keyword evidence="4 9" id="KW-0812">Transmembrane</keyword>
<evidence type="ECO:0000256" key="3">
    <source>
        <dbReference type="ARBA" id="ARBA00022475"/>
    </source>
</evidence>
<accession>A0A0G0P8T0</accession>
<dbReference type="EMBL" id="LBVW01000001">
    <property type="protein sequence ID" value="KKQ94554.1"/>
    <property type="molecule type" value="Genomic_DNA"/>
</dbReference>
<sequence>MSNIGSPELVVIAVIVLWLFGANKLKELARGLGEGAREFKKIKKEIENPESDENQK</sequence>
<protein>
    <recommendedName>
        <fullName evidence="9">Sec-independent protein translocase protein TatA</fullName>
    </recommendedName>
</protein>
<dbReference type="GO" id="GO:0043953">
    <property type="term" value="P:protein transport by the Tat complex"/>
    <property type="evidence" value="ECO:0007669"/>
    <property type="project" value="UniProtKB-UniRule"/>
</dbReference>